<evidence type="ECO:0000313" key="3">
    <source>
        <dbReference type="Proteomes" id="UP000179686"/>
    </source>
</evidence>
<sequence length="66" mass="7711">MEKIWENFNALTEKTTGIWDVILTIFVKAVQIAFFICFAAIFLPAYLIVTYTHKLWAKMLTDLLKL</sequence>
<keyword evidence="1" id="KW-0472">Membrane</keyword>
<name>A0A1F6VPY2_9BACT</name>
<proteinExistence type="predicted"/>
<protein>
    <submittedName>
        <fullName evidence="2">Uncharacterized protein</fullName>
    </submittedName>
</protein>
<feature type="transmembrane region" description="Helical" evidence="1">
    <location>
        <begin position="29"/>
        <end position="49"/>
    </location>
</feature>
<evidence type="ECO:0000256" key="1">
    <source>
        <dbReference type="SAM" id="Phobius"/>
    </source>
</evidence>
<dbReference type="Proteomes" id="UP000179686">
    <property type="component" value="Unassembled WGS sequence"/>
</dbReference>
<comment type="caution">
    <text evidence="2">The sequence shown here is derived from an EMBL/GenBank/DDBJ whole genome shotgun (WGS) entry which is preliminary data.</text>
</comment>
<accession>A0A1F6VPY2</accession>
<dbReference type="EMBL" id="MFUC01000025">
    <property type="protein sequence ID" value="OGI71698.1"/>
    <property type="molecule type" value="Genomic_DNA"/>
</dbReference>
<organism evidence="2 3">
    <name type="scientific">Candidatus Nomurabacteria bacterium RIFCSPHIGHO2_02_FULL_38_15</name>
    <dbReference type="NCBI Taxonomy" id="1801752"/>
    <lineage>
        <taxon>Bacteria</taxon>
        <taxon>Candidatus Nomuraibacteriota</taxon>
    </lineage>
</organism>
<reference evidence="2 3" key="1">
    <citation type="journal article" date="2016" name="Nat. Commun.">
        <title>Thousands of microbial genomes shed light on interconnected biogeochemical processes in an aquifer system.</title>
        <authorList>
            <person name="Anantharaman K."/>
            <person name="Brown C.T."/>
            <person name="Hug L.A."/>
            <person name="Sharon I."/>
            <person name="Castelle C.J."/>
            <person name="Probst A.J."/>
            <person name="Thomas B.C."/>
            <person name="Singh A."/>
            <person name="Wilkins M.J."/>
            <person name="Karaoz U."/>
            <person name="Brodie E.L."/>
            <person name="Williams K.H."/>
            <person name="Hubbard S.S."/>
            <person name="Banfield J.F."/>
        </authorList>
    </citation>
    <scope>NUCLEOTIDE SEQUENCE [LARGE SCALE GENOMIC DNA]</scope>
</reference>
<dbReference type="AlphaFoldDB" id="A0A1F6VPY2"/>
<gene>
    <name evidence="2" type="ORF">A3J61_02520</name>
</gene>
<keyword evidence="1" id="KW-0812">Transmembrane</keyword>
<dbReference type="STRING" id="1801752.A3J61_02520"/>
<keyword evidence="1" id="KW-1133">Transmembrane helix</keyword>
<evidence type="ECO:0000313" key="2">
    <source>
        <dbReference type="EMBL" id="OGI71698.1"/>
    </source>
</evidence>